<dbReference type="Proteomes" id="UP000029738">
    <property type="component" value="Unassembled WGS sequence"/>
</dbReference>
<dbReference type="InterPro" id="IPR029787">
    <property type="entry name" value="Nucleotide_cyclase"/>
</dbReference>
<dbReference type="PANTHER" id="PTHR46663:SF2">
    <property type="entry name" value="GGDEF DOMAIN-CONTAINING PROTEIN"/>
    <property type="match status" value="1"/>
</dbReference>
<dbReference type="Pfam" id="PF00990">
    <property type="entry name" value="GGDEF"/>
    <property type="match status" value="1"/>
</dbReference>
<gene>
    <name evidence="2" type="ORF">DA73_0400005405</name>
</gene>
<dbReference type="InterPro" id="IPR043128">
    <property type="entry name" value="Rev_trsase/Diguanyl_cyclase"/>
</dbReference>
<dbReference type="InterPro" id="IPR029016">
    <property type="entry name" value="GAF-like_dom_sf"/>
</dbReference>
<dbReference type="AlphaFoldDB" id="A0A8S9T083"/>
<dbReference type="PANTHER" id="PTHR46663">
    <property type="entry name" value="DIGUANYLATE CYCLASE DGCT-RELATED"/>
    <property type="match status" value="1"/>
</dbReference>
<dbReference type="Gene3D" id="3.30.70.270">
    <property type="match status" value="1"/>
</dbReference>
<dbReference type="PROSITE" id="PS50887">
    <property type="entry name" value="GGDEF"/>
    <property type="match status" value="1"/>
</dbReference>
<dbReference type="OrthoDB" id="9812358at2"/>
<evidence type="ECO:0000259" key="1">
    <source>
        <dbReference type="PROSITE" id="PS50887"/>
    </source>
</evidence>
<proteinExistence type="predicted"/>
<dbReference type="SMART" id="SM00267">
    <property type="entry name" value="GGDEF"/>
    <property type="match status" value="1"/>
</dbReference>
<dbReference type="CDD" id="cd01949">
    <property type="entry name" value="GGDEF"/>
    <property type="match status" value="1"/>
</dbReference>
<dbReference type="EMBL" id="JHEG04000001">
    <property type="protein sequence ID" value="KAF3884959.1"/>
    <property type="molecule type" value="Genomic_DNA"/>
</dbReference>
<evidence type="ECO:0000313" key="3">
    <source>
        <dbReference type="Proteomes" id="UP000029738"/>
    </source>
</evidence>
<evidence type="ECO:0000313" key="2">
    <source>
        <dbReference type="EMBL" id="KAF3884959.1"/>
    </source>
</evidence>
<accession>A0A8S9T083</accession>
<keyword evidence="3" id="KW-1185">Reference proteome</keyword>
<dbReference type="SMART" id="SM00065">
    <property type="entry name" value="GAF"/>
    <property type="match status" value="1"/>
</dbReference>
<dbReference type="SUPFAM" id="SSF55781">
    <property type="entry name" value="GAF domain-like"/>
    <property type="match status" value="1"/>
</dbReference>
<dbReference type="RefSeq" id="WP_050046398.1">
    <property type="nucleotide sequence ID" value="NZ_JHEG04000001.1"/>
</dbReference>
<comment type="caution">
    <text evidence="2">The sequence shown here is derived from an EMBL/GenBank/DDBJ whole genome shotgun (WGS) entry which is preliminary data.</text>
</comment>
<protein>
    <submittedName>
        <fullName evidence="2">Diguanylate cyclase</fullName>
    </submittedName>
</protein>
<reference evidence="2" key="1">
    <citation type="journal article" date="2015" name="Genome Announc.">
        <title>Draft Genome Sequence of Tolypothrix boutellei Strain VB521301.</title>
        <authorList>
            <person name="Chandrababunaidu M.M."/>
            <person name="Singh D."/>
            <person name="Sen D."/>
            <person name="Bhan S."/>
            <person name="Das S."/>
            <person name="Gupta A."/>
            <person name="Adhikary S.P."/>
            <person name="Tripathy S."/>
        </authorList>
    </citation>
    <scope>NUCLEOTIDE SEQUENCE</scope>
    <source>
        <strain evidence="2">VB521301</strain>
    </source>
</reference>
<dbReference type="SUPFAM" id="SSF55073">
    <property type="entry name" value="Nucleotide cyclase"/>
    <property type="match status" value="1"/>
</dbReference>
<dbReference type="InterPro" id="IPR003018">
    <property type="entry name" value="GAF"/>
</dbReference>
<organism evidence="2 3">
    <name type="scientific">Tolypothrix bouteillei VB521301</name>
    <dbReference type="NCBI Taxonomy" id="1479485"/>
    <lineage>
        <taxon>Bacteria</taxon>
        <taxon>Bacillati</taxon>
        <taxon>Cyanobacteriota</taxon>
        <taxon>Cyanophyceae</taxon>
        <taxon>Nostocales</taxon>
        <taxon>Tolypothrichaceae</taxon>
        <taxon>Tolypothrix</taxon>
    </lineage>
</organism>
<name>A0A8S9T083_9CYAN</name>
<dbReference type="InterPro" id="IPR000160">
    <property type="entry name" value="GGDEF_dom"/>
</dbReference>
<dbReference type="InterPro" id="IPR052163">
    <property type="entry name" value="DGC-Regulatory_Protein"/>
</dbReference>
<feature type="domain" description="GGDEF" evidence="1">
    <location>
        <begin position="245"/>
        <end position="377"/>
    </location>
</feature>
<reference evidence="2" key="2">
    <citation type="submission" date="2019-11" db="EMBL/GenBank/DDBJ databases">
        <title>Improved Assembly of Tolypothrix boutellei genome.</title>
        <authorList>
            <person name="Sarangi A.N."/>
            <person name="Mukherjee M."/>
            <person name="Ghosh S."/>
            <person name="Singh D."/>
            <person name="Das A."/>
            <person name="Kant S."/>
            <person name="Prusty A."/>
            <person name="Tripathy S."/>
        </authorList>
    </citation>
    <scope>NUCLEOTIDE SEQUENCE</scope>
    <source>
        <strain evidence="2">VB521301</strain>
    </source>
</reference>
<dbReference type="Gene3D" id="3.30.450.40">
    <property type="match status" value="1"/>
</dbReference>
<dbReference type="NCBIfam" id="TIGR00254">
    <property type="entry name" value="GGDEF"/>
    <property type="match status" value="1"/>
</dbReference>
<dbReference type="Pfam" id="PF13185">
    <property type="entry name" value="GAF_2"/>
    <property type="match status" value="1"/>
</dbReference>
<sequence>MTKNFSLLLYYQALLKFENNNPASQYVQAMEHLLEVVQELSLAPNLDKIMEIVRVAARELTASDGASFVLRENDCCYYADEDAIAPLWKGQKFPMSICISGWTMLNRQPAIIPNVAIDERVPYAVYKPTFVKSMVMVPIRTQDPIGAIGIYWAMYHQPTLEEVKVLQALADTTSVAMENVRIYSEVEQRVQDRTIALQREIKEREAAEAEVRRLSLTDELTGLYNRRGFFVVAEQQLQLAQLTQIPVGLLFIDLDGLKHINDNLGHELGDAALVTSANLIKQTFRNSDTLGRIGGDEFVVLMQGINPTPETLVQRLQAQIDDFNQHQHQSFQISMSIGIQYYDRTQSLSLGELITQADRQMYQQKRLKKANQSASKT</sequence>